<evidence type="ECO:0000313" key="2">
    <source>
        <dbReference type="Proteomes" id="UP000308444"/>
    </source>
</evidence>
<accession>A0A9X9F7J4</accession>
<comment type="caution">
    <text evidence="1">The sequence shown here is derived from an EMBL/GenBank/DDBJ whole genome shotgun (WGS) entry which is preliminary data.</text>
</comment>
<proteinExistence type="predicted"/>
<protein>
    <submittedName>
        <fullName evidence="1">Energy-coupled thiamine transporter ThiT</fullName>
    </submittedName>
</protein>
<dbReference type="Proteomes" id="UP000308444">
    <property type="component" value="Unassembled WGS sequence"/>
</dbReference>
<feature type="non-terminal residue" evidence="1">
    <location>
        <position position="1"/>
    </location>
</feature>
<sequence>MIGSYILCTVLLIFLFITSPRLFKSISAYQMNTQKKGA</sequence>
<evidence type="ECO:0000313" key="1">
    <source>
        <dbReference type="EMBL" id="TKJ06155.1"/>
    </source>
</evidence>
<dbReference type="EMBL" id="SZOH01000380">
    <property type="protein sequence ID" value="TKJ06155.1"/>
    <property type="molecule type" value="Genomic_DNA"/>
</dbReference>
<name>A0A9X9F7J4_BACCE</name>
<reference evidence="1 2" key="1">
    <citation type="journal article" date="2019" name="Environ. Microbiol.">
        <title>An active ?-lactamase is a part of an orchestrated cell wall stress resistance network of Bacillus subtilis and related rhizosphere species.</title>
        <authorList>
            <person name="Bucher T."/>
            <person name="Keren-Paz A."/>
            <person name="Hausser J."/>
            <person name="Olender T."/>
            <person name="Cytryn E."/>
            <person name="Kolodkin-Gal I."/>
        </authorList>
    </citation>
    <scope>NUCLEOTIDE SEQUENCE [LARGE SCALE GENOMIC DNA]</scope>
    <source>
        <strain evidence="1 2">I32</strain>
    </source>
</reference>
<organism evidence="1 2">
    <name type="scientific">Bacillus cereus</name>
    <dbReference type="NCBI Taxonomy" id="1396"/>
    <lineage>
        <taxon>Bacteria</taxon>
        <taxon>Bacillati</taxon>
        <taxon>Bacillota</taxon>
        <taxon>Bacilli</taxon>
        <taxon>Bacillales</taxon>
        <taxon>Bacillaceae</taxon>
        <taxon>Bacillus</taxon>
        <taxon>Bacillus cereus group</taxon>
    </lineage>
</organism>
<dbReference type="AlphaFoldDB" id="A0A9X9F7J4"/>
<gene>
    <name evidence="1" type="ORF">FC695_06915</name>
</gene>